<dbReference type="RefSeq" id="WP_048097713.1">
    <property type="nucleotide sequence ID" value="NZ_CAYAUS010000014.1"/>
</dbReference>
<reference evidence="1 2" key="1">
    <citation type="submission" date="2016-10" db="EMBL/GenBank/DDBJ databases">
        <title>Complete genome of the TMA-utilizing, human hosted archaeon Methanomethylophilus alvus Gen. nov, sp. nov., strain Mx-05, derived from a pure culture.</title>
        <authorList>
            <person name="Brugere J.-F."/>
            <person name="Ben Hania W."/>
            <person name="Chaudhary P.P."/>
            <person name="Gaci N."/>
            <person name="Borrel G."/>
            <person name="Cao Van Tuat L."/>
            <person name="Fardeau M.-L."/>
            <person name="Harris H.M.B."/>
            <person name="O'Toole P.W."/>
            <person name="Ollivier B."/>
        </authorList>
    </citation>
    <scope>NUCLEOTIDE SEQUENCE [LARGE SCALE GENOMIC DNA]</scope>
    <source>
        <strain evidence="1 2">Mx-05</strain>
    </source>
</reference>
<dbReference type="AlphaFoldDB" id="A0A3G3IGJ2"/>
<name>A0A3G3IGJ2_9ARCH</name>
<dbReference type="Proteomes" id="UP000273278">
    <property type="component" value="Chromosome"/>
</dbReference>
<organism evidence="1 2">
    <name type="scientific">Methanomethylophilus alvi</name>
    <dbReference type="NCBI Taxonomy" id="1291540"/>
    <lineage>
        <taxon>Archaea</taxon>
        <taxon>Methanobacteriati</taxon>
        <taxon>Thermoplasmatota</taxon>
        <taxon>Thermoplasmata</taxon>
        <taxon>Methanomassiliicoccales</taxon>
        <taxon>Methanomethylophilaceae</taxon>
        <taxon>Methanomethylophilus</taxon>
    </lineage>
</organism>
<sequence length="79" mass="9407">MMDLDRFEVIKRGLTADVVRLLMERYGWSEEKAISEFMLSRVYGCLQDEETKVWHYGPLQLAELYEDERSGNLYWPEVA</sequence>
<evidence type="ECO:0000313" key="1">
    <source>
        <dbReference type="EMBL" id="AYQ54622.1"/>
    </source>
</evidence>
<gene>
    <name evidence="1" type="ORF">BKD89_02220</name>
</gene>
<protein>
    <submittedName>
        <fullName evidence="1">Uncharacterized protein</fullName>
    </submittedName>
</protein>
<proteinExistence type="predicted"/>
<accession>A0A3G3IGJ2</accession>
<evidence type="ECO:0000313" key="2">
    <source>
        <dbReference type="Proteomes" id="UP000273278"/>
    </source>
</evidence>
<dbReference type="EMBL" id="CP017686">
    <property type="protein sequence ID" value="AYQ54622.1"/>
    <property type="molecule type" value="Genomic_DNA"/>
</dbReference>